<sequence>MPVELLDIRIWNTRLELANAMFEYLKIWHNRQRCHSWLGWVTPVKYERYRIITAA</sequence>
<dbReference type="InterPro" id="IPR001584">
    <property type="entry name" value="Integrase_cat-core"/>
</dbReference>
<dbReference type="GO" id="GO:0015074">
    <property type="term" value="P:DNA integration"/>
    <property type="evidence" value="ECO:0007669"/>
    <property type="project" value="InterPro"/>
</dbReference>
<dbReference type="Pfam" id="PF13333">
    <property type="entry name" value="rve_2"/>
    <property type="match status" value="1"/>
</dbReference>
<name>A0A5R8ZXH3_9MICC</name>
<proteinExistence type="predicted"/>
<protein>
    <recommendedName>
        <fullName evidence="1">Integrase catalytic domain-containing protein</fullName>
    </recommendedName>
</protein>
<keyword evidence="3" id="KW-1185">Reference proteome</keyword>
<gene>
    <name evidence="2" type="ORF">FEF27_12775</name>
</gene>
<comment type="caution">
    <text evidence="2">The sequence shown here is derived from an EMBL/GenBank/DDBJ whole genome shotgun (WGS) entry which is preliminary data.</text>
</comment>
<dbReference type="RefSeq" id="WP_138171268.1">
    <property type="nucleotide sequence ID" value="NZ_VAWA01000035.1"/>
</dbReference>
<evidence type="ECO:0000313" key="2">
    <source>
        <dbReference type="EMBL" id="TLP71102.1"/>
    </source>
</evidence>
<dbReference type="OrthoDB" id="4426778at2"/>
<organism evidence="2 3">
    <name type="scientific">Nesterenkonia sphaerica</name>
    <dbReference type="NCBI Taxonomy" id="1804988"/>
    <lineage>
        <taxon>Bacteria</taxon>
        <taxon>Bacillati</taxon>
        <taxon>Actinomycetota</taxon>
        <taxon>Actinomycetes</taxon>
        <taxon>Micrococcales</taxon>
        <taxon>Micrococcaceae</taxon>
        <taxon>Nesterenkonia</taxon>
    </lineage>
</organism>
<feature type="domain" description="Integrase catalytic" evidence="1">
    <location>
        <begin position="4"/>
        <end position="48"/>
    </location>
</feature>
<reference evidence="2 3" key="1">
    <citation type="submission" date="2019-05" db="EMBL/GenBank/DDBJ databases">
        <title>Nesterenkonia sp. GY239, isolated from the Southern Atlantic Ocean.</title>
        <authorList>
            <person name="Zhang G."/>
        </authorList>
    </citation>
    <scope>NUCLEOTIDE SEQUENCE [LARGE SCALE GENOMIC DNA]</scope>
    <source>
        <strain evidence="2 3">GY239</strain>
    </source>
</reference>
<evidence type="ECO:0000259" key="1">
    <source>
        <dbReference type="Pfam" id="PF13333"/>
    </source>
</evidence>
<dbReference type="EMBL" id="VAWA01000035">
    <property type="protein sequence ID" value="TLP71102.1"/>
    <property type="molecule type" value="Genomic_DNA"/>
</dbReference>
<evidence type="ECO:0000313" key="3">
    <source>
        <dbReference type="Proteomes" id="UP000306544"/>
    </source>
</evidence>
<dbReference type="AlphaFoldDB" id="A0A5R8ZXH3"/>
<dbReference type="Proteomes" id="UP000306544">
    <property type="component" value="Unassembled WGS sequence"/>
</dbReference>
<accession>A0A5R8ZXH3</accession>